<dbReference type="InterPro" id="IPR001482">
    <property type="entry name" value="T2SS/T4SS_dom"/>
</dbReference>
<comment type="caution">
    <text evidence="3">The sequence shown here is derived from an EMBL/GenBank/DDBJ whole genome shotgun (WGS) entry which is preliminary data.</text>
</comment>
<dbReference type="CDD" id="cd01130">
    <property type="entry name" value="VirB11-like_ATPase"/>
    <property type="match status" value="1"/>
</dbReference>
<organism evidence="3 4">
    <name type="scientific">Burkholderia territorii</name>
    <dbReference type="NCBI Taxonomy" id="1503055"/>
    <lineage>
        <taxon>Bacteria</taxon>
        <taxon>Pseudomonadati</taxon>
        <taxon>Pseudomonadota</taxon>
        <taxon>Betaproteobacteria</taxon>
        <taxon>Burkholderiales</taxon>
        <taxon>Burkholderiaceae</taxon>
        <taxon>Burkholderia</taxon>
        <taxon>Burkholderia cepacia complex</taxon>
    </lineage>
</organism>
<dbReference type="PANTHER" id="PTHR30486:SF15">
    <property type="entry name" value="TYPE II_IV SECRETION SYSTEM ATPASE"/>
    <property type="match status" value="1"/>
</dbReference>
<protein>
    <submittedName>
        <fullName evidence="3">Pilus assembly protein CpaF</fullName>
    </submittedName>
</protein>
<sequence>MSLREQMSLYRTQPAAAGTEPAGATHSSVRDAYQKLRREIHLAVLERVELERLSRLPQEQVRQEIAALITRILDEERLPANDIERRQLVIDVYDEMFGFGPLEALLRDPGISDILVNTYRQVYVERAGQLELTDVTFYDDAHLMKVIEKIVSRVGRRIDESTPMVDARLPDGSRVNAIIPPSAIDGPLMSIRRFAVNPLKMDDLVNFQSLTPPMAELLDALARAKVNVLVSGGTGSGKTTLLNILSGFIPRSERIVTIEDAAELQLQQPHVLRLETRPPNIEGKGEITQRTLVRNALRMRPDRIILGEVRGAEALDMLNAMNTGHEGSLATIHANTPRDALTRLENMISVGGLTLPPKTMRQQIASAISVVVQATRLTDGKRKIVSIQELTGMEGDIINMQEIFTFKRTGMDRDGTVRGHFCATGVRPKFAERLQAFGIDLPDSLYDPAQRYETK</sequence>
<evidence type="ECO:0000313" key="3">
    <source>
        <dbReference type="EMBL" id="KWN18049.1"/>
    </source>
</evidence>
<feature type="domain" description="Bacterial type II secretion system protein E" evidence="2">
    <location>
        <begin position="98"/>
        <end position="378"/>
    </location>
</feature>
<dbReference type="Proteomes" id="UP000068016">
    <property type="component" value="Unassembled WGS sequence"/>
</dbReference>
<dbReference type="GO" id="GO:0016887">
    <property type="term" value="F:ATP hydrolysis activity"/>
    <property type="evidence" value="ECO:0007669"/>
    <property type="project" value="InterPro"/>
</dbReference>
<dbReference type="InterPro" id="IPR050921">
    <property type="entry name" value="T4SS_GSP_E_ATPase"/>
</dbReference>
<name>A0A107HUA9_9BURK</name>
<dbReference type="AlphaFoldDB" id="A0A107HUA9"/>
<evidence type="ECO:0000313" key="4">
    <source>
        <dbReference type="Proteomes" id="UP000068016"/>
    </source>
</evidence>
<reference evidence="3 4" key="1">
    <citation type="submission" date="2015-11" db="EMBL/GenBank/DDBJ databases">
        <title>Expanding the genomic diversity of Burkholderia species for the development of highly accurate diagnostics.</title>
        <authorList>
            <person name="Sahl J."/>
            <person name="Keim P."/>
            <person name="Wagner D."/>
        </authorList>
    </citation>
    <scope>NUCLEOTIDE SEQUENCE [LARGE SCALE GENOMIC DNA]</scope>
    <source>
        <strain evidence="3 4">MSMB793WGS</strain>
    </source>
</reference>
<dbReference type="GeneID" id="46202283"/>
<dbReference type="SUPFAM" id="SSF52540">
    <property type="entry name" value="P-loop containing nucleoside triphosphate hydrolases"/>
    <property type="match status" value="1"/>
</dbReference>
<dbReference type="Gene3D" id="3.40.50.300">
    <property type="entry name" value="P-loop containing nucleotide triphosphate hydrolases"/>
    <property type="match status" value="1"/>
</dbReference>
<evidence type="ECO:0000256" key="1">
    <source>
        <dbReference type="ARBA" id="ARBA00006611"/>
    </source>
</evidence>
<gene>
    <name evidence="3" type="ORF">WT83_11250</name>
</gene>
<dbReference type="Pfam" id="PF00437">
    <property type="entry name" value="T2SSE"/>
    <property type="match status" value="1"/>
</dbReference>
<evidence type="ECO:0000259" key="2">
    <source>
        <dbReference type="Pfam" id="PF00437"/>
    </source>
</evidence>
<dbReference type="RefSeq" id="WP_059451844.1">
    <property type="nucleotide sequence ID" value="NZ_CP013367.1"/>
</dbReference>
<comment type="similarity">
    <text evidence="1">Belongs to the GSP E family.</text>
</comment>
<dbReference type="KEGG" id="btei:WS51_29010"/>
<proteinExistence type="inferred from homology"/>
<dbReference type="Gene3D" id="3.30.450.380">
    <property type="match status" value="1"/>
</dbReference>
<dbReference type="InterPro" id="IPR027417">
    <property type="entry name" value="P-loop_NTPase"/>
</dbReference>
<dbReference type="PANTHER" id="PTHR30486">
    <property type="entry name" value="TWITCHING MOTILITY PROTEIN PILT"/>
    <property type="match status" value="1"/>
</dbReference>
<dbReference type="EMBL" id="LPLZ01000033">
    <property type="protein sequence ID" value="KWN18049.1"/>
    <property type="molecule type" value="Genomic_DNA"/>
</dbReference>
<dbReference type="FunFam" id="3.40.50.300:FF:000521">
    <property type="entry name" value="Type II secretion system protein E"/>
    <property type="match status" value="1"/>
</dbReference>
<accession>A0A107HUA9</accession>